<dbReference type="AlphaFoldDB" id="A0A2K1ZM48"/>
<accession>A0A2K1ZM48</accession>
<dbReference type="InParanoid" id="A0A2K1ZM48"/>
<gene>
    <name evidence="1" type="ORF">POPTR_007G008700</name>
</gene>
<sequence length="78" mass="8780">MQQSMGISWLDYLVCNVVLYLPQTRLAHNCAEATHPSCAKFSESAFSSVISISIRDCLNLICLRSSSFFVSCRTKWTL</sequence>
<reference evidence="1 2" key="1">
    <citation type="journal article" date="2006" name="Science">
        <title>The genome of black cottonwood, Populus trichocarpa (Torr. &amp; Gray).</title>
        <authorList>
            <person name="Tuskan G.A."/>
            <person name="Difazio S."/>
            <person name="Jansson S."/>
            <person name="Bohlmann J."/>
            <person name="Grigoriev I."/>
            <person name="Hellsten U."/>
            <person name="Putnam N."/>
            <person name="Ralph S."/>
            <person name="Rombauts S."/>
            <person name="Salamov A."/>
            <person name="Schein J."/>
            <person name="Sterck L."/>
            <person name="Aerts A."/>
            <person name="Bhalerao R.R."/>
            <person name="Bhalerao R.P."/>
            <person name="Blaudez D."/>
            <person name="Boerjan W."/>
            <person name="Brun A."/>
            <person name="Brunner A."/>
            <person name="Busov V."/>
            <person name="Campbell M."/>
            <person name="Carlson J."/>
            <person name="Chalot M."/>
            <person name="Chapman J."/>
            <person name="Chen G.L."/>
            <person name="Cooper D."/>
            <person name="Coutinho P.M."/>
            <person name="Couturier J."/>
            <person name="Covert S."/>
            <person name="Cronk Q."/>
            <person name="Cunningham R."/>
            <person name="Davis J."/>
            <person name="Degroeve S."/>
            <person name="Dejardin A."/>
            <person name="Depamphilis C."/>
            <person name="Detter J."/>
            <person name="Dirks B."/>
            <person name="Dubchak I."/>
            <person name="Duplessis S."/>
            <person name="Ehlting J."/>
            <person name="Ellis B."/>
            <person name="Gendler K."/>
            <person name="Goodstein D."/>
            <person name="Gribskov M."/>
            <person name="Grimwood J."/>
            <person name="Groover A."/>
            <person name="Gunter L."/>
            <person name="Hamberger B."/>
            <person name="Heinze B."/>
            <person name="Helariutta Y."/>
            <person name="Henrissat B."/>
            <person name="Holligan D."/>
            <person name="Holt R."/>
            <person name="Huang W."/>
            <person name="Islam-Faridi N."/>
            <person name="Jones S."/>
            <person name="Jones-Rhoades M."/>
            <person name="Jorgensen R."/>
            <person name="Joshi C."/>
            <person name="Kangasjarvi J."/>
            <person name="Karlsson J."/>
            <person name="Kelleher C."/>
            <person name="Kirkpatrick R."/>
            <person name="Kirst M."/>
            <person name="Kohler A."/>
            <person name="Kalluri U."/>
            <person name="Larimer F."/>
            <person name="Leebens-Mack J."/>
            <person name="Leple J.C."/>
            <person name="Locascio P."/>
            <person name="Lou Y."/>
            <person name="Lucas S."/>
            <person name="Martin F."/>
            <person name="Montanini B."/>
            <person name="Napoli C."/>
            <person name="Nelson D.R."/>
            <person name="Nelson C."/>
            <person name="Nieminen K."/>
            <person name="Nilsson O."/>
            <person name="Pereda V."/>
            <person name="Peter G."/>
            <person name="Philippe R."/>
            <person name="Pilate G."/>
            <person name="Poliakov A."/>
            <person name="Razumovskaya J."/>
            <person name="Richardson P."/>
            <person name="Rinaldi C."/>
            <person name="Ritland K."/>
            <person name="Rouze P."/>
            <person name="Ryaboy D."/>
            <person name="Schmutz J."/>
            <person name="Schrader J."/>
            <person name="Segerman B."/>
            <person name="Shin H."/>
            <person name="Siddiqui A."/>
            <person name="Sterky F."/>
            <person name="Terry A."/>
            <person name="Tsai C.J."/>
            <person name="Uberbacher E."/>
            <person name="Unneberg P."/>
            <person name="Vahala J."/>
            <person name="Wall K."/>
            <person name="Wessler S."/>
            <person name="Yang G."/>
            <person name="Yin T."/>
            <person name="Douglas C."/>
            <person name="Marra M."/>
            <person name="Sandberg G."/>
            <person name="Van de Peer Y."/>
            <person name="Rokhsar D."/>
        </authorList>
    </citation>
    <scope>NUCLEOTIDE SEQUENCE [LARGE SCALE GENOMIC DNA]</scope>
    <source>
        <strain evidence="2">cv. Nisqually</strain>
    </source>
</reference>
<dbReference type="EMBL" id="CM009296">
    <property type="protein sequence ID" value="PNT26352.1"/>
    <property type="molecule type" value="Genomic_DNA"/>
</dbReference>
<name>A0A2K1ZM48_POPTR</name>
<organism evidence="1 2">
    <name type="scientific">Populus trichocarpa</name>
    <name type="common">Western balsam poplar</name>
    <name type="synonym">Populus balsamifera subsp. trichocarpa</name>
    <dbReference type="NCBI Taxonomy" id="3694"/>
    <lineage>
        <taxon>Eukaryota</taxon>
        <taxon>Viridiplantae</taxon>
        <taxon>Streptophyta</taxon>
        <taxon>Embryophyta</taxon>
        <taxon>Tracheophyta</taxon>
        <taxon>Spermatophyta</taxon>
        <taxon>Magnoliopsida</taxon>
        <taxon>eudicotyledons</taxon>
        <taxon>Gunneridae</taxon>
        <taxon>Pentapetalae</taxon>
        <taxon>rosids</taxon>
        <taxon>fabids</taxon>
        <taxon>Malpighiales</taxon>
        <taxon>Salicaceae</taxon>
        <taxon>Saliceae</taxon>
        <taxon>Populus</taxon>
    </lineage>
</organism>
<dbReference type="Proteomes" id="UP000006729">
    <property type="component" value="Chromosome 7"/>
</dbReference>
<keyword evidence="2" id="KW-1185">Reference proteome</keyword>
<evidence type="ECO:0000313" key="1">
    <source>
        <dbReference type="EMBL" id="PNT26352.1"/>
    </source>
</evidence>
<evidence type="ECO:0000313" key="2">
    <source>
        <dbReference type="Proteomes" id="UP000006729"/>
    </source>
</evidence>
<proteinExistence type="predicted"/>
<protein>
    <submittedName>
        <fullName evidence="1">Uncharacterized protein</fullName>
    </submittedName>
</protein>